<comment type="caution">
    <text evidence="9">The sequence shown here is derived from an EMBL/GenBank/DDBJ whole genome shotgun (WGS) entry which is preliminary data.</text>
</comment>
<dbReference type="PROSITE" id="PS51914">
    <property type="entry name" value="MRH"/>
    <property type="match status" value="1"/>
</dbReference>
<proteinExistence type="predicted"/>
<evidence type="ECO:0000256" key="2">
    <source>
        <dbReference type="ARBA" id="ARBA00022729"/>
    </source>
</evidence>
<dbReference type="GO" id="GO:0006491">
    <property type="term" value="P:N-glycan processing"/>
    <property type="evidence" value="ECO:0007669"/>
    <property type="project" value="TreeGrafter"/>
</dbReference>
<feature type="region of interest" description="Disordered" evidence="6">
    <location>
        <begin position="288"/>
        <end position="311"/>
    </location>
</feature>
<evidence type="ECO:0000256" key="6">
    <source>
        <dbReference type="SAM" id="MobiDB-lite"/>
    </source>
</evidence>
<sequence>MLILKTALLAAATCVLADTDAQRRTQSDHESFEIRGVDPALTSKYPTHSAESFSCFSDPSIKVPFSSINDDYCDCPDGSDEPGTSACSEVALRVKFWCLNKGHIPGWVYASRVNDGICDPECCDGSDEWDSPTECPDVCAKVGAEYRAKIQAEQKIRKTGSKIRSSYIKFAQQERIKMADKIKSLEQDIQAKEGEVEAARVRLERLENADREQMERRKQSPIYLSLLTHRSVISQLRHEKQELEEEVEELKRILKELSEGYNPNYQDMAVKAAVVGYTEKYVKPAEAVEAAQETSAEHTQEEESPEVGVSEQELNELEKLDLDALLMSGESWGTGVGADGEEDEHEGTLYRLDQYIPDALYESYETLRDNILVWLIRFGLIGKASTVQVDSTASDTPHVIEARKKFNDLSNTLNSVRRDLTNTQDALTKLDSDFGPEGEWKKLENTCIDREQGDYTYTLCFFGRVTQKSNKDGNTHHLGTYARWNAGPDVEPETQAYYSKQLYNHGLKCWNGPERSVNVDITCGTTNEITHISEPEKCEYRFQVTSPALCWPETQPEQAVAEGNVAKQANAKVDL</sequence>
<evidence type="ECO:0000313" key="9">
    <source>
        <dbReference type="EMBL" id="GHJ89304.1"/>
    </source>
</evidence>
<dbReference type="InterPro" id="IPR039794">
    <property type="entry name" value="Gtb1-like"/>
</dbReference>
<dbReference type="InterPro" id="IPR044865">
    <property type="entry name" value="MRH_dom"/>
</dbReference>
<dbReference type="PANTHER" id="PTHR12630">
    <property type="entry name" value="N-LINKED OLIGOSACCHARIDE PROCESSING"/>
    <property type="match status" value="1"/>
</dbReference>
<keyword evidence="4" id="KW-1015">Disulfide bond</keyword>
<evidence type="ECO:0000256" key="1">
    <source>
        <dbReference type="ARBA" id="ARBA00022387"/>
    </source>
</evidence>
<evidence type="ECO:0000256" key="7">
    <source>
        <dbReference type="SAM" id="SignalP"/>
    </source>
</evidence>
<dbReference type="PANTHER" id="PTHR12630:SF1">
    <property type="entry name" value="GLUCOSIDASE 2 SUBUNIT BETA"/>
    <property type="match status" value="1"/>
</dbReference>
<keyword evidence="2 7" id="KW-0732">Signal</keyword>
<evidence type="ECO:0000256" key="5">
    <source>
        <dbReference type="SAM" id="Coils"/>
    </source>
</evidence>
<dbReference type="AlphaFoldDB" id="A0A8H3YGZ5"/>
<keyword evidence="3" id="KW-0256">Endoplasmic reticulum</keyword>
<evidence type="ECO:0000259" key="8">
    <source>
        <dbReference type="PROSITE" id="PS51914"/>
    </source>
</evidence>
<feature type="domain" description="MRH" evidence="8">
    <location>
        <begin position="445"/>
        <end position="552"/>
    </location>
</feature>
<keyword evidence="5" id="KW-0175">Coiled coil</keyword>
<evidence type="ECO:0000313" key="10">
    <source>
        <dbReference type="Proteomes" id="UP000620104"/>
    </source>
</evidence>
<feature type="chain" id="PRO_5034651968" description="Glucosidase 2 subunit beta" evidence="7">
    <location>
        <begin position="18"/>
        <end position="575"/>
    </location>
</feature>
<evidence type="ECO:0000256" key="3">
    <source>
        <dbReference type="ARBA" id="ARBA00022824"/>
    </source>
</evidence>
<evidence type="ECO:0000256" key="4">
    <source>
        <dbReference type="ARBA" id="ARBA00023157"/>
    </source>
</evidence>
<accession>A0A8H3YGZ5</accession>
<protein>
    <recommendedName>
        <fullName evidence="1">Glucosidase 2 subunit beta</fullName>
    </recommendedName>
</protein>
<reference evidence="9" key="1">
    <citation type="submission" date="2020-07" db="EMBL/GenBank/DDBJ databases">
        <title>Draft Genome Sequence of a Deep-Sea Yeast, Naganishia (Cryptococcus) liquefaciens strain N6.</title>
        <authorList>
            <person name="Han Y.W."/>
            <person name="Kajitani R."/>
            <person name="Morimoto H."/>
            <person name="Parhat M."/>
            <person name="Tsubouchi H."/>
            <person name="Bakenova O."/>
            <person name="Ogata M."/>
            <person name="Argunhan B."/>
            <person name="Aoki R."/>
            <person name="Kajiwara S."/>
            <person name="Itoh T."/>
            <person name="Iwasaki H."/>
        </authorList>
    </citation>
    <scope>NUCLEOTIDE SEQUENCE</scope>
    <source>
        <strain evidence="9">N6</strain>
    </source>
</reference>
<gene>
    <name evidence="9" type="ORF">NliqN6_5706</name>
</gene>
<feature type="coiled-coil region" evidence="5">
    <location>
        <begin position="168"/>
        <end position="260"/>
    </location>
</feature>
<dbReference type="InterPro" id="IPR036607">
    <property type="entry name" value="PRKCSH"/>
</dbReference>
<dbReference type="Pfam" id="PF12999">
    <property type="entry name" value="PRKCSH-like"/>
    <property type="match status" value="1"/>
</dbReference>
<keyword evidence="10" id="KW-1185">Reference proteome</keyword>
<dbReference type="InterPro" id="IPR009011">
    <property type="entry name" value="Man6P_isomerase_rcpt-bd_dom_sf"/>
</dbReference>
<dbReference type="GO" id="GO:0017177">
    <property type="term" value="C:glucosidase II complex"/>
    <property type="evidence" value="ECO:0007669"/>
    <property type="project" value="TreeGrafter"/>
</dbReference>
<dbReference type="OrthoDB" id="28322at2759"/>
<dbReference type="SUPFAM" id="SSF50911">
    <property type="entry name" value="Mannose 6-phosphate receptor domain"/>
    <property type="match status" value="1"/>
</dbReference>
<dbReference type="InterPro" id="IPR028146">
    <property type="entry name" value="PRKCSH_N"/>
</dbReference>
<feature type="signal peptide" evidence="7">
    <location>
        <begin position="1"/>
        <end position="17"/>
    </location>
</feature>
<dbReference type="EMBL" id="BLZA01000040">
    <property type="protein sequence ID" value="GHJ89304.1"/>
    <property type="molecule type" value="Genomic_DNA"/>
</dbReference>
<dbReference type="Proteomes" id="UP000620104">
    <property type="component" value="Unassembled WGS sequence"/>
</dbReference>
<dbReference type="Pfam" id="PF13015">
    <property type="entry name" value="PRKCSH_1"/>
    <property type="match status" value="1"/>
</dbReference>
<dbReference type="Gene3D" id="2.70.130.10">
    <property type="entry name" value="Mannose-6-phosphate receptor binding domain"/>
    <property type="match status" value="1"/>
</dbReference>
<name>A0A8H3YGZ5_9TREE</name>
<organism evidence="9 10">
    <name type="scientific">Naganishia liquefaciens</name>
    <dbReference type="NCBI Taxonomy" id="104408"/>
    <lineage>
        <taxon>Eukaryota</taxon>
        <taxon>Fungi</taxon>
        <taxon>Dikarya</taxon>
        <taxon>Basidiomycota</taxon>
        <taxon>Agaricomycotina</taxon>
        <taxon>Tremellomycetes</taxon>
        <taxon>Filobasidiales</taxon>
        <taxon>Filobasidiaceae</taxon>
        <taxon>Naganishia</taxon>
    </lineage>
</organism>